<feature type="transmembrane region" description="Helical" evidence="12">
    <location>
        <begin position="188"/>
        <end position="207"/>
    </location>
</feature>
<dbReference type="Pfam" id="PF00474">
    <property type="entry name" value="SSF"/>
    <property type="match status" value="1"/>
</dbReference>
<evidence type="ECO:0000256" key="2">
    <source>
        <dbReference type="ARBA" id="ARBA00006434"/>
    </source>
</evidence>
<keyword evidence="10" id="KW-0739">Sodium transport</keyword>
<feature type="transmembrane region" description="Helical" evidence="12">
    <location>
        <begin position="79"/>
        <end position="106"/>
    </location>
</feature>
<proteinExistence type="inferred from homology"/>
<dbReference type="EMBL" id="JASPKY010000263">
    <property type="protein sequence ID" value="KAK9712462.1"/>
    <property type="molecule type" value="Genomic_DNA"/>
</dbReference>
<dbReference type="PROSITE" id="PS50283">
    <property type="entry name" value="NA_SOLUT_SYMP_3"/>
    <property type="match status" value="1"/>
</dbReference>
<keyword evidence="9 12" id="KW-0472">Membrane</keyword>
<name>A0AAW1K209_POPJA</name>
<dbReference type="GO" id="GO:0005886">
    <property type="term" value="C:plasma membrane"/>
    <property type="evidence" value="ECO:0007669"/>
    <property type="project" value="UniProtKB-SubCell"/>
</dbReference>
<dbReference type="GO" id="GO:0006814">
    <property type="term" value="P:sodium ion transport"/>
    <property type="evidence" value="ECO:0007669"/>
    <property type="project" value="UniProtKB-KW"/>
</dbReference>
<sequence>MAEEGNRLSAWDYVIMVLVLVISACIGIYYRFTGGRQKTVKEYLLADRNMPIFPVAVSLMASFMSAVTLLGVSSENYVYGIQFVVINVAYVLCTPIVAYIYLPIFYNLQVTSAYEYLDRRFGKVARIAASLSYSVQMLLYQGIVLYAPALALEALTGLTKVAAILSVGLVCTFYSTLGGMKAVLITDVFQSFLMYAAVFSIIIYGAIDTGGLDEIWRIANEGGRIDILNFSPDPTIRHTWFTLVIGGSVTFLSLYGVNQTQVQRYMTMSSLKSAQKSLWLQLPVLSLMSLSTSFSGLAIYARYYKCDPVASGAIDINDQLMPYFVVDTMGHLSGLTGLFIAGLFSAALSTVSATINSLAAVTIEDYYKFSVQPLYKKIYKQDVAESKVSLYTKFIALCYGFVCVATAFVAQNLGGLFSLGMFTTRANQKGCVLALAITMGLSLWMAFGQPRPSSPTLPISIEGCTSLNSTKQSNFVTTTNTDEGDYLWLYSVSYMYNGLFDLLHEHKVNQKINQTKFLT</sequence>
<dbReference type="InterPro" id="IPR051163">
    <property type="entry name" value="Sodium:Solute_Symporter_SSF"/>
</dbReference>
<feature type="transmembrane region" description="Helical" evidence="12">
    <location>
        <begin position="238"/>
        <end position="257"/>
    </location>
</feature>
<evidence type="ECO:0000256" key="10">
    <source>
        <dbReference type="ARBA" id="ARBA00023201"/>
    </source>
</evidence>
<comment type="similarity">
    <text evidence="2 11">Belongs to the sodium:solute symporter (SSF) (TC 2.A.21) family.</text>
</comment>
<evidence type="ECO:0000256" key="4">
    <source>
        <dbReference type="ARBA" id="ARBA00022475"/>
    </source>
</evidence>
<comment type="caution">
    <text evidence="13">The sequence shown here is derived from an EMBL/GenBank/DDBJ whole genome shotgun (WGS) entry which is preliminary data.</text>
</comment>
<dbReference type="CDD" id="cd11492">
    <property type="entry name" value="SLC5sbd_NIS-SMVT"/>
    <property type="match status" value="1"/>
</dbReference>
<keyword evidence="4" id="KW-1003">Cell membrane</keyword>
<dbReference type="PANTHER" id="PTHR42985">
    <property type="entry name" value="SODIUM-COUPLED MONOCARBOXYLATE TRANSPORTER"/>
    <property type="match status" value="1"/>
</dbReference>
<evidence type="ECO:0000256" key="11">
    <source>
        <dbReference type="RuleBase" id="RU362091"/>
    </source>
</evidence>
<evidence type="ECO:0000256" key="6">
    <source>
        <dbReference type="ARBA" id="ARBA00022989"/>
    </source>
</evidence>
<evidence type="ECO:0000256" key="8">
    <source>
        <dbReference type="ARBA" id="ARBA00023065"/>
    </source>
</evidence>
<evidence type="ECO:0000256" key="1">
    <source>
        <dbReference type="ARBA" id="ARBA00004651"/>
    </source>
</evidence>
<comment type="subcellular location">
    <subcellularLocation>
        <location evidence="1">Cell membrane</location>
        <topology evidence="1">Multi-pass membrane protein</topology>
    </subcellularLocation>
</comment>
<dbReference type="PANTHER" id="PTHR42985:SF40">
    <property type="entry name" value="LD47995P-RELATED"/>
    <property type="match status" value="1"/>
</dbReference>
<dbReference type="Proteomes" id="UP001458880">
    <property type="component" value="Unassembled WGS sequence"/>
</dbReference>
<protein>
    <submittedName>
        <fullName evidence="13">Sodium:solute symporter family</fullName>
    </submittedName>
</protein>
<feature type="transmembrane region" description="Helical" evidence="12">
    <location>
        <begin position="278"/>
        <end position="301"/>
    </location>
</feature>
<keyword evidence="3" id="KW-0813">Transport</keyword>
<evidence type="ECO:0000313" key="13">
    <source>
        <dbReference type="EMBL" id="KAK9712462.1"/>
    </source>
</evidence>
<evidence type="ECO:0000256" key="3">
    <source>
        <dbReference type="ARBA" id="ARBA00022448"/>
    </source>
</evidence>
<feature type="transmembrane region" description="Helical" evidence="12">
    <location>
        <begin position="157"/>
        <end position="176"/>
    </location>
</feature>
<dbReference type="Gene3D" id="1.20.1730.10">
    <property type="entry name" value="Sodium/glucose cotransporter"/>
    <property type="match status" value="1"/>
</dbReference>
<dbReference type="PROSITE" id="PS51257">
    <property type="entry name" value="PROKAR_LIPOPROTEIN"/>
    <property type="match status" value="1"/>
</dbReference>
<feature type="transmembrane region" description="Helical" evidence="12">
    <location>
        <begin position="430"/>
        <end position="447"/>
    </location>
</feature>
<evidence type="ECO:0000256" key="5">
    <source>
        <dbReference type="ARBA" id="ARBA00022692"/>
    </source>
</evidence>
<dbReference type="GO" id="GO:0015293">
    <property type="term" value="F:symporter activity"/>
    <property type="evidence" value="ECO:0007669"/>
    <property type="project" value="TreeGrafter"/>
</dbReference>
<keyword evidence="5 12" id="KW-0812">Transmembrane</keyword>
<feature type="transmembrane region" description="Helical" evidence="12">
    <location>
        <begin position="13"/>
        <end position="32"/>
    </location>
</feature>
<gene>
    <name evidence="13" type="ORF">QE152_g24885</name>
</gene>
<keyword evidence="6 12" id="KW-1133">Transmembrane helix</keyword>
<feature type="transmembrane region" description="Helical" evidence="12">
    <location>
        <begin position="338"/>
        <end position="367"/>
    </location>
</feature>
<accession>A0AAW1K209</accession>
<evidence type="ECO:0000256" key="9">
    <source>
        <dbReference type="ARBA" id="ARBA00023136"/>
    </source>
</evidence>
<evidence type="ECO:0000256" key="12">
    <source>
        <dbReference type="SAM" id="Phobius"/>
    </source>
</evidence>
<feature type="transmembrane region" description="Helical" evidence="12">
    <location>
        <begin position="52"/>
        <end position="73"/>
    </location>
</feature>
<keyword evidence="14" id="KW-1185">Reference proteome</keyword>
<feature type="transmembrane region" description="Helical" evidence="12">
    <location>
        <begin position="127"/>
        <end position="151"/>
    </location>
</feature>
<organism evidence="13 14">
    <name type="scientific">Popillia japonica</name>
    <name type="common">Japanese beetle</name>
    <dbReference type="NCBI Taxonomy" id="7064"/>
    <lineage>
        <taxon>Eukaryota</taxon>
        <taxon>Metazoa</taxon>
        <taxon>Ecdysozoa</taxon>
        <taxon>Arthropoda</taxon>
        <taxon>Hexapoda</taxon>
        <taxon>Insecta</taxon>
        <taxon>Pterygota</taxon>
        <taxon>Neoptera</taxon>
        <taxon>Endopterygota</taxon>
        <taxon>Coleoptera</taxon>
        <taxon>Polyphaga</taxon>
        <taxon>Scarabaeiformia</taxon>
        <taxon>Scarabaeidae</taxon>
        <taxon>Rutelinae</taxon>
        <taxon>Popillia</taxon>
    </lineage>
</organism>
<keyword evidence="8" id="KW-0406">Ion transport</keyword>
<dbReference type="NCBIfam" id="TIGR00813">
    <property type="entry name" value="sss"/>
    <property type="match status" value="1"/>
</dbReference>
<keyword evidence="7" id="KW-0915">Sodium</keyword>
<evidence type="ECO:0000313" key="14">
    <source>
        <dbReference type="Proteomes" id="UP001458880"/>
    </source>
</evidence>
<dbReference type="InterPro" id="IPR038377">
    <property type="entry name" value="Na/Glc_symporter_sf"/>
</dbReference>
<reference evidence="13 14" key="1">
    <citation type="journal article" date="2024" name="BMC Genomics">
        <title>De novo assembly and annotation of Popillia japonica's genome with initial clues to its potential as an invasive pest.</title>
        <authorList>
            <person name="Cucini C."/>
            <person name="Boschi S."/>
            <person name="Funari R."/>
            <person name="Cardaioli E."/>
            <person name="Iannotti N."/>
            <person name="Marturano G."/>
            <person name="Paoli F."/>
            <person name="Bruttini M."/>
            <person name="Carapelli A."/>
            <person name="Frati F."/>
            <person name="Nardi F."/>
        </authorList>
    </citation>
    <scope>NUCLEOTIDE SEQUENCE [LARGE SCALE GENOMIC DNA]</scope>
    <source>
        <strain evidence="13">DMR45628</strain>
    </source>
</reference>
<dbReference type="InterPro" id="IPR001734">
    <property type="entry name" value="Na/solute_symporter"/>
</dbReference>
<dbReference type="AlphaFoldDB" id="A0AAW1K209"/>
<feature type="transmembrane region" description="Helical" evidence="12">
    <location>
        <begin position="388"/>
        <end position="410"/>
    </location>
</feature>
<evidence type="ECO:0000256" key="7">
    <source>
        <dbReference type="ARBA" id="ARBA00023053"/>
    </source>
</evidence>